<dbReference type="GO" id="GO:0043565">
    <property type="term" value="F:sequence-specific DNA binding"/>
    <property type="evidence" value="ECO:0007669"/>
    <property type="project" value="InterPro"/>
</dbReference>
<dbReference type="Pfam" id="PF12833">
    <property type="entry name" value="HTH_18"/>
    <property type="match status" value="1"/>
</dbReference>
<dbReference type="PANTHER" id="PTHR43280">
    <property type="entry name" value="ARAC-FAMILY TRANSCRIPTIONAL REGULATOR"/>
    <property type="match status" value="1"/>
</dbReference>
<reference evidence="1" key="1">
    <citation type="journal article" date="2019" name="Nat. Med.">
        <title>A library of human gut bacterial isolates paired with longitudinal multiomics data enables mechanistic microbiome research.</title>
        <authorList>
            <person name="Poyet M."/>
            <person name="Groussin M."/>
            <person name="Gibbons S.M."/>
            <person name="Avila-Pacheco J."/>
            <person name="Jiang X."/>
            <person name="Kearney S.M."/>
            <person name="Perrotta A.R."/>
            <person name="Berdy B."/>
            <person name="Zhao S."/>
            <person name="Lieberman T.D."/>
            <person name="Swanson P.K."/>
            <person name="Smith M."/>
            <person name="Roesemann S."/>
            <person name="Alexander J.E."/>
            <person name="Rich S.A."/>
            <person name="Livny J."/>
            <person name="Vlamakis H."/>
            <person name="Clish C."/>
            <person name="Bullock K."/>
            <person name="Deik A."/>
            <person name="Scott J."/>
            <person name="Pierce K.A."/>
            <person name="Xavier R.J."/>
            <person name="Alm E.J."/>
        </authorList>
    </citation>
    <scope>NUCLEOTIDE SEQUENCE</scope>
    <source>
        <strain evidence="1">BIOML-A18</strain>
    </source>
</reference>
<dbReference type="InterPro" id="IPR020449">
    <property type="entry name" value="Tscrpt_reg_AraC-type_HTH"/>
</dbReference>
<dbReference type="AlphaFoldDB" id="A0A6A8GWY2"/>
<protein>
    <submittedName>
        <fullName evidence="1">Helix-turn-helix domain-containing protein</fullName>
    </submittedName>
</protein>
<sequence length="338" mass="38493">MNPEILEMLRKKSQPKSWEKLNNRFKADILDYIDGEPVYKFHSFLTDSLEVNAHSISVTVQPCSSYIPYHQHNYAEMMIPLLGSCCTIDANGRRIALDQEDIMIMGKDETHSVEELDAGVIVVNIALRNTAFPANDLNFMLDAGMNQSVSGLLFSLLSGDRDFGAKYCVFKTGHDRKIISLIYDVIDEYYNGDVHSNQIIHFDLLGIFARLIRHAYKEADSFEGGGRGEDGRNILKMLLYIEKNYADITLNGMAKKFGFNPNYLSSYLKKRTGLTFIQLVHLQRINVAAGYLADTSVSVDQIAAKVGYENPSYFYKVFKKNMRCLPNEYRKRMHDSQS</sequence>
<dbReference type="InterPro" id="IPR014710">
    <property type="entry name" value="RmlC-like_jellyroll"/>
</dbReference>
<evidence type="ECO:0000313" key="1">
    <source>
        <dbReference type="EMBL" id="MSA69243.1"/>
    </source>
</evidence>
<dbReference type="GO" id="GO:0003700">
    <property type="term" value="F:DNA-binding transcription factor activity"/>
    <property type="evidence" value="ECO:0007669"/>
    <property type="project" value="InterPro"/>
</dbReference>
<dbReference type="EMBL" id="WKOD01000033">
    <property type="protein sequence ID" value="MSA69243.1"/>
    <property type="molecule type" value="Genomic_DNA"/>
</dbReference>
<dbReference type="PRINTS" id="PR00032">
    <property type="entry name" value="HTHARAC"/>
</dbReference>
<dbReference type="InterPro" id="IPR009057">
    <property type="entry name" value="Homeodomain-like_sf"/>
</dbReference>
<dbReference type="PANTHER" id="PTHR43280:SF28">
    <property type="entry name" value="HTH-TYPE TRANSCRIPTIONAL ACTIVATOR RHAS"/>
    <property type="match status" value="1"/>
</dbReference>
<proteinExistence type="predicted"/>
<gene>
    <name evidence="1" type="ORF">GKC89_09155</name>
</gene>
<organism evidence="1">
    <name type="scientific">Ligilactobacillus ruminis</name>
    <dbReference type="NCBI Taxonomy" id="1623"/>
    <lineage>
        <taxon>Bacteria</taxon>
        <taxon>Bacillati</taxon>
        <taxon>Bacillota</taxon>
        <taxon>Bacilli</taxon>
        <taxon>Lactobacillales</taxon>
        <taxon>Lactobacillaceae</taxon>
        <taxon>Ligilactobacillus</taxon>
    </lineage>
</organism>
<dbReference type="Gene3D" id="2.60.120.10">
    <property type="entry name" value="Jelly Rolls"/>
    <property type="match status" value="1"/>
</dbReference>
<dbReference type="InterPro" id="IPR018062">
    <property type="entry name" value="HTH_AraC-typ_CS"/>
</dbReference>
<dbReference type="Gene3D" id="1.10.10.60">
    <property type="entry name" value="Homeodomain-like"/>
    <property type="match status" value="2"/>
</dbReference>
<dbReference type="PROSITE" id="PS00041">
    <property type="entry name" value="HTH_ARAC_FAMILY_1"/>
    <property type="match status" value="1"/>
</dbReference>
<dbReference type="SUPFAM" id="SSF46689">
    <property type="entry name" value="Homeodomain-like"/>
    <property type="match status" value="1"/>
</dbReference>
<dbReference type="RefSeq" id="WP_154237225.1">
    <property type="nucleotide sequence ID" value="NZ_JBBNKM010000014.1"/>
</dbReference>
<dbReference type="SMART" id="SM00342">
    <property type="entry name" value="HTH_ARAC"/>
    <property type="match status" value="1"/>
</dbReference>
<name>A0A6A8GWY2_9LACO</name>
<dbReference type="PROSITE" id="PS01124">
    <property type="entry name" value="HTH_ARAC_FAMILY_2"/>
    <property type="match status" value="1"/>
</dbReference>
<accession>A0A6A8GWY2</accession>
<dbReference type="InterPro" id="IPR018060">
    <property type="entry name" value="HTH_AraC"/>
</dbReference>
<comment type="caution">
    <text evidence="1">The sequence shown here is derived from an EMBL/GenBank/DDBJ whole genome shotgun (WGS) entry which is preliminary data.</text>
</comment>